<evidence type="ECO:0000313" key="2">
    <source>
        <dbReference type="EMBL" id="JAE34199.1"/>
    </source>
</evidence>
<protein>
    <submittedName>
        <fullName evidence="2">Uncharacterized protein</fullName>
    </submittedName>
</protein>
<reference evidence="2" key="1">
    <citation type="submission" date="2014-09" db="EMBL/GenBank/DDBJ databases">
        <authorList>
            <person name="Magalhaes I.L.F."/>
            <person name="Oliveira U."/>
            <person name="Santos F.R."/>
            <person name="Vidigal T.H.D.A."/>
            <person name="Brescovit A.D."/>
            <person name="Santos A.J."/>
        </authorList>
    </citation>
    <scope>NUCLEOTIDE SEQUENCE</scope>
    <source>
        <tissue evidence="2">Shoot tissue taken approximately 20 cm above the soil surface</tissue>
    </source>
</reference>
<keyword evidence="1" id="KW-0472">Membrane</keyword>
<evidence type="ECO:0000256" key="1">
    <source>
        <dbReference type="SAM" id="Phobius"/>
    </source>
</evidence>
<organism evidence="2">
    <name type="scientific">Arundo donax</name>
    <name type="common">Giant reed</name>
    <name type="synonym">Donax arundinaceus</name>
    <dbReference type="NCBI Taxonomy" id="35708"/>
    <lineage>
        <taxon>Eukaryota</taxon>
        <taxon>Viridiplantae</taxon>
        <taxon>Streptophyta</taxon>
        <taxon>Embryophyta</taxon>
        <taxon>Tracheophyta</taxon>
        <taxon>Spermatophyta</taxon>
        <taxon>Magnoliopsida</taxon>
        <taxon>Liliopsida</taxon>
        <taxon>Poales</taxon>
        <taxon>Poaceae</taxon>
        <taxon>PACMAD clade</taxon>
        <taxon>Arundinoideae</taxon>
        <taxon>Arundineae</taxon>
        <taxon>Arundo</taxon>
    </lineage>
</organism>
<keyword evidence="1" id="KW-0812">Transmembrane</keyword>
<reference evidence="2" key="2">
    <citation type="journal article" date="2015" name="Data Brief">
        <title>Shoot transcriptome of the giant reed, Arundo donax.</title>
        <authorList>
            <person name="Barrero R.A."/>
            <person name="Guerrero F.D."/>
            <person name="Moolhuijzen P."/>
            <person name="Goolsby J.A."/>
            <person name="Tidwell J."/>
            <person name="Bellgard S.E."/>
            <person name="Bellgard M.I."/>
        </authorList>
    </citation>
    <scope>NUCLEOTIDE SEQUENCE</scope>
    <source>
        <tissue evidence="2">Shoot tissue taken approximately 20 cm above the soil surface</tissue>
    </source>
</reference>
<sequence length="32" mass="3768">MPKAMPAPIWTSSSFLLFFSVLVLHQHQQNRR</sequence>
<proteinExistence type="predicted"/>
<feature type="transmembrane region" description="Helical" evidence="1">
    <location>
        <begin position="6"/>
        <end position="24"/>
    </location>
</feature>
<accession>A0A0A9HEG5</accession>
<dbReference type="AlphaFoldDB" id="A0A0A9HEG5"/>
<keyword evidence="1" id="KW-1133">Transmembrane helix</keyword>
<name>A0A0A9HEG5_ARUDO</name>
<dbReference type="EMBL" id="GBRH01163697">
    <property type="protein sequence ID" value="JAE34199.1"/>
    <property type="molecule type" value="Transcribed_RNA"/>
</dbReference>